<evidence type="ECO:0000259" key="4">
    <source>
        <dbReference type="Pfam" id="PF13193"/>
    </source>
</evidence>
<evidence type="ECO:0000313" key="6">
    <source>
        <dbReference type="Proteomes" id="UP000193467"/>
    </source>
</evidence>
<dbReference type="Pfam" id="PF00501">
    <property type="entry name" value="AMP-binding"/>
    <property type="match status" value="1"/>
</dbReference>
<evidence type="ECO:0000256" key="2">
    <source>
        <dbReference type="ARBA" id="ARBA00022598"/>
    </source>
</evidence>
<gene>
    <name evidence="5" type="ORF">BCR35DRAFT_332665</name>
</gene>
<dbReference type="GO" id="GO:0016405">
    <property type="term" value="F:CoA-ligase activity"/>
    <property type="evidence" value="ECO:0007669"/>
    <property type="project" value="TreeGrafter"/>
</dbReference>
<dbReference type="Proteomes" id="UP000193467">
    <property type="component" value="Unassembled WGS sequence"/>
</dbReference>
<name>A0A1Y2EZ45_9BASI</name>
<dbReference type="InterPro" id="IPR025110">
    <property type="entry name" value="AMP-bd_C"/>
</dbReference>
<dbReference type="STRING" id="106004.A0A1Y2EZ45"/>
<dbReference type="InterPro" id="IPR042099">
    <property type="entry name" value="ANL_N_sf"/>
</dbReference>
<dbReference type="PANTHER" id="PTHR24096:SF149">
    <property type="entry name" value="AMP-BINDING DOMAIN-CONTAINING PROTEIN-RELATED"/>
    <property type="match status" value="1"/>
</dbReference>
<sequence length="525" mass="56942">MTASSASPSSLGPIPECTIVQYILSNPHQVPLDKVIKIEAEGDRQLTYKDFCDSIMDVASGIRSELPQLAEGDFAFILSPNTFMLPSLILGIMGRGFVPVAIVASSSPAEIRHALTLVAPEGPKVIFVHPSLLAIAEKVIEELSLSHPPQLVLVTATSDGIKLLNLDDLIKSGKEHPQPIAELRKPAKESLAAIYFSSGTTGPPKAVQTSHLQFMASTRVCMAATPYLFEPEGRLLSFLPLALGYGQLTSILLPTLKGTPNVLSNRFSLPSFLAAIQKYRITALAITPPVCLLLAQEPLVDDFDLSSLRDIMTAGSSTRLKVMQTVKRRLGANVWNGLGMTETFLSINPPLEIKEPNGSVGRPCPGVEVKSVDDEGVELGDEEVGELIVKSPCCMTMGYLRNEKATKETIRDGWIYTGDLARRSKDGFYFMLDRKSEIVHVDGHDVAPSKLEAILLLHPLVHDAGVAKVNGPHGEVPRAFVVVDKENHSPSTAQHILDFVNEQVEPSQRLVGGVCFVDEIPKRRA</sequence>
<comment type="caution">
    <text evidence="5">The sequence shown here is derived from an EMBL/GenBank/DDBJ whole genome shotgun (WGS) entry which is preliminary data.</text>
</comment>
<evidence type="ECO:0000256" key="1">
    <source>
        <dbReference type="ARBA" id="ARBA00006432"/>
    </source>
</evidence>
<dbReference type="EMBL" id="MCGR01000033">
    <property type="protein sequence ID" value="ORY76853.1"/>
    <property type="molecule type" value="Genomic_DNA"/>
</dbReference>
<organism evidence="5 6">
    <name type="scientific">Leucosporidium creatinivorum</name>
    <dbReference type="NCBI Taxonomy" id="106004"/>
    <lineage>
        <taxon>Eukaryota</taxon>
        <taxon>Fungi</taxon>
        <taxon>Dikarya</taxon>
        <taxon>Basidiomycota</taxon>
        <taxon>Pucciniomycotina</taxon>
        <taxon>Microbotryomycetes</taxon>
        <taxon>Leucosporidiales</taxon>
        <taxon>Leucosporidium</taxon>
    </lineage>
</organism>
<dbReference type="AlphaFoldDB" id="A0A1Y2EZ45"/>
<dbReference type="InterPro" id="IPR020845">
    <property type="entry name" value="AMP-binding_CS"/>
</dbReference>
<evidence type="ECO:0000259" key="3">
    <source>
        <dbReference type="Pfam" id="PF00501"/>
    </source>
</evidence>
<dbReference type="InterPro" id="IPR045851">
    <property type="entry name" value="AMP-bd_C_sf"/>
</dbReference>
<dbReference type="Pfam" id="PF13193">
    <property type="entry name" value="AMP-binding_C"/>
    <property type="match status" value="1"/>
</dbReference>
<proteinExistence type="inferred from homology"/>
<dbReference type="Gene3D" id="3.40.50.12780">
    <property type="entry name" value="N-terminal domain of ligase-like"/>
    <property type="match status" value="1"/>
</dbReference>
<keyword evidence="6" id="KW-1185">Reference proteome</keyword>
<keyword evidence="2" id="KW-0436">Ligase</keyword>
<dbReference type="Gene3D" id="3.30.300.30">
    <property type="match status" value="1"/>
</dbReference>
<dbReference type="OrthoDB" id="6509636at2759"/>
<feature type="domain" description="AMP-binding enzyme C-terminal" evidence="4">
    <location>
        <begin position="450"/>
        <end position="524"/>
    </location>
</feature>
<comment type="similarity">
    <text evidence="1">Belongs to the ATP-dependent AMP-binding enzyme family.</text>
</comment>
<evidence type="ECO:0008006" key="7">
    <source>
        <dbReference type="Google" id="ProtNLM"/>
    </source>
</evidence>
<dbReference type="PROSITE" id="PS00455">
    <property type="entry name" value="AMP_BINDING"/>
    <property type="match status" value="1"/>
</dbReference>
<feature type="domain" description="AMP-dependent synthetase/ligase" evidence="3">
    <location>
        <begin position="33"/>
        <end position="400"/>
    </location>
</feature>
<evidence type="ECO:0000313" key="5">
    <source>
        <dbReference type="EMBL" id="ORY76853.1"/>
    </source>
</evidence>
<reference evidence="5 6" key="1">
    <citation type="submission" date="2016-07" db="EMBL/GenBank/DDBJ databases">
        <title>Pervasive Adenine N6-methylation of Active Genes in Fungi.</title>
        <authorList>
            <consortium name="DOE Joint Genome Institute"/>
            <person name="Mondo S.J."/>
            <person name="Dannebaum R.O."/>
            <person name="Kuo R.C."/>
            <person name="Labutti K."/>
            <person name="Haridas S."/>
            <person name="Kuo A."/>
            <person name="Salamov A."/>
            <person name="Ahrendt S.R."/>
            <person name="Lipzen A."/>
            <person name="Sullivan W."/>
            <person name="Andreopoulos W.B."/>
            <person name="Clum A."/>
            <person name="Lindquist E."/>
            <person name="Daum C."/>
            <person name="Ramamoorthy G.K."/>
            <person name="Gryganskyi A."/>
            <person name="Culley D."/>
            <person name="Magnuson J.K."/>
            <person name="James T.Y."/>
            <person name="O'Malley M.A."/>
            <person name="Stajich J.E."/>
            <person name="Spatafora J.W."/>
            <person name="Visel A."/>
            <person name="Grigoriev I.V."/>
        </authorList>
    </citation>
    <scope>NUCLEOTIDE SEQUENCE [LARGE SCALE GENOMIC DNA]</scope>
    <source>
        <strain evidence="5 6">62-1032</strain>
    </source>
</reference>
<dbReference type="PANTHER" id="PTHR24096">
    <property type="entry name" value="LONG-CHAIN-FATTY-ACID--COA LIGASE"/>
    <property type="match status" value="1"/>
</dbReference>
<dbReference type="InterPro" id="IPR000873">
    <property type="entry name" value="AMP-dep_synth/lig_dom"/>
</dbReference>
<protein>
    <recommendedName>
        <fullName evidence="7">AMP-dependent synthetase/ligase domain-containing protein</fullName>
    </recommendedName>
</protein>
<accession>A0A1Y2EZ45</accession>
<dbReference type="SUPFAM" id="SSF56801">
    <property type="entry name" value="Acetyl-CoA synthetase-like"/>
    <property type="match status" value="1"/>
</dbReference>
<dbReference type="InParanoid" id="A0A1Y2EZ45"/>